<gene>
    <name evidence="2" type="ORF">CAEBREN_20361</name>
</gene>
<evidence type="ECO:0000313" key="3">
    <source>
        <dbReference type="Proteomes" id="UP000008068"/>
    </source>
</evidence>
<name>G0PHP5_CAEBE</name>
<dbReference type="InterPro" id="IPR001810">
    <property type="entry name" value="F-box_dom"/>
</dbReference>
<dbReference type="HOGENOM" id="CLU_811929_0_0_1"/>
<dbReference type="AlphaFoldDB" id="G0PHP5"/>
<dbReference type="EMBL" id="GL380499">
    <property type="protein sequence ID" value="EGT56889.1"/>
    <property type="molecule type" value="Genomic_DNA"/>
</dbReference>
<evidence type="ECO:0000259" key="1">
    <source>
        <dbReference type="PROSITE" id="PS50181"/>
    </source>
</evidence>
<reference evidence="3" key="1">
    <citation type="submission" date="2011-07" db="EMBL/GenBank/DDBJ databases">
        <authorList>
            <consortium name="Caenorhabditis brenneri Sequencing and Analysis Consortium"/>
            <person name="Wilson R.K."/>
        </authorList>
    </citation>
    <scope>NUCLEOTIDE SEQUENCE [LARGE SCALE GENOMIC DNA]</scope>
    <source>
        <strain evidence="3">PB2801</strain>
    </source>
</reference>
<keyword evidence="3" id="KW-1185">Reference proteome</keyword>
<dbReference type="FunCoup" id="G0PHP5">
    <property type="interactions" value="468"/>
</dbReference>
<dbReference type="InParanoid" id="G0PHP5"/>
<evidence type="ECO:0000313" key="2">
    <source>
        <dbReference type="EMBL" id="EGT56889.1"/>
    </source>
</evidence>
<dbReference type="OMA" id="YAHDNDS"/>
<proteinExistence type="predicted"/>
<dbReference type="PROSITE" id="PS50181">
    <property type="entry name" value="FBOX"/>
    <property type="match status" value="1"/>
</dbReference>
<organism evidence="3">
    <name type="scientific">Caenorhabditis brenneri</name>
    <name type="common">Nematode worm</name>
    <dbReference type="NCBI Taxonomy" id="135651"/>
    <lineage>
        <taxon>Eukaryota</taxon>
        <taxon>Metazoa</taxon>
        <taxon>Ecdysozoa</taxon>
        <taxon>Nematoda</taxon>
        <taxon>Chromadorea</taxon>
        <taxon>Rhabditida</taxon>
        <taxon>Rhabditina</taxon>
        <taxon>Rhabditomorpha</taxon>
        <taxon>Rhabditoidea</taxon>
        <taxon>Rhabditidae</taxon>
        <taxon>Peloderinae</taxon>
        <taxon>Caenorhabditis</taxon>
    </lineage>
</organism>
<sequence length="333" mass="38016">MSNPLGIFGDLPVDLLSNVCRHLPINDVITVSEMDNRLNFLVNRFIYREIKGLKVDINEEYSSITFINKDGRVTQMSLDQKGWEQVVKSGNCVEKLEMNVCMGKSTNQLFSAFRNSRFNLRSLKINTKGSLQKDHALRQRFIALLQQHRATIRHLEISTTGEQNVSINASCDASEIVFTYNQPVEPTPNSLGDHNMNHSFVHTLCQDYLKYHTVSNVTLKVASKFDANLALQKAYQVAIPFENKKYLKRLSIEFGASLKAVSEEEMKSLLLLHVSETHIATPNLQYFHCTLPNDEIDLSQEFIASLKEPIRIHRKNSPVPFNYNISLRAVRCQ</sequence>
<accession>G0PHP5</accession>
<dbReference type="Proteomes" id="UP000008068">
    <property type="component" value="Unassembled WGS sequence"/>
</dbReference>
<protein>
    <recommendedName>
        <fullName evidence="1">F-box domain-containing protein</fullName>
    </recommendedName>
</protein>
<dbReference type="eggNOG" id="ENOG502QZZ4">
    <property type="taxonomic scope" value="Eukaryota"/>
</dbReference>
<feature type="domain" description="F-box" evidence="1">
    <location>
        <begin position="5"/>
        <end position="50"/>
    </location>
</feature>
<dbReference type="OrthoDB" id="5843094at2759"/>